<dbReference type="InterPro" id="IPR001732">
    <property type="entry name" value="UDP-Glc/GDP-Man_DH_N"/>
</dbReference>
<evidence type="ECO:0000256" key="2">
    <source>
        <dbReference type="ARBA" id="ARBA00023027"/>
    </source>
</evidence>
<dbReference type="RefSeq" id="WP_063250421.1">
    <property type="nucleotide sequence ID" value="NZ_LQQR01000027.1"/>
</dbReference>
<organism evidence="5 6">
    <name type="scientific">Brevibacterium casei</name>
    <dbReference type="NCBI Taxonomy" id="33889"/>
    <lineage>
        <taxon>Bacteria</taxon>
        <taxon>Bacillati</taxon>
        <taxon>Actinomycetota</taxon>
        <taxon>Actinomycetes</taxon>
        <taxon>Micrococcales</taxon>
        <taxon>Brevibacteriaceae</taxon>
        <taxon>Brevibacterium</taxon>
    </lineage>
</organism>
<dbReference type="PIRSF" id="PIRSF500136">
    <property type="entry name" value="UDP_ManNAc_DH"/>
    <property type="match status" value="1"/>
</dbReference>
<proteinExistence type="inferred from homology"/>
<dbReference type="EMBL" id="LQQR01000027">
    <property type="protein sequence ID" value="KZE17222.1"/>
    <property type="molecule type" value="Genomic_DNA"/>
</dbReference>
<dbReference type="Proteomes" id="UP000076612">
    <property type="component" value="Unassembled WGS sequence"/>
</dbReference>
<dbReference type="PANTHER" id="PTHR43491">
    <property type="entry name" value="UDP-N-ACETYL-D-MANNOSAMINE DEHYDROGENASE"/>
    <property type="match status" value="1"/>
</dbReference>
<dbReference type="PIRSF" id="PIRSF000124">
    <property type="entry name" value="UDPglc_GDPman_dh"/>
    <property type="match status" value="1"/>
</dbReference>
<evidence type="ECO:0000313" key="6">
    <source>
        <dbReference type="Proteomes" id="UP000076612"/>
    </source>
</evidence>
<comment type="similarity">
    <text evidence="3">Belongs to the UDP-glucose/GDP-mannose dehydrogenase family.</text>
</comment>
<dbReference type="SUPFAM" id="SSF51735">
    <property type="entry name" value="NAD(P)-binding Rossmann-fold domains"/>
    <property type="match status" value="1"/>
</dbReference>
<dbReference type="AlphaFoldDB" id="A0AB34XS30"/>
<evidence type="ECO:0000256" key="1">
    <source>
        <dbReference type="ARBA" id="ARBA00023002"/>
    </source>
</evidence>
<dbReference type="GO" id="GO:0016616">
    <property type="term" value="F:oxidoreductase activity, acting on the CH-OH group of donors, NAD or NADP as acceptor"/>
    <property type="evidence" value="ECO:0007669"/>
    <property type="project" value="InterPro"/>
</dbReference>
<dbReference type="Pfam" id="PF00984">
    <property type="entry name" value="UDPG_MGDP_dh"/>
    <property type="match status" value="1"/>
</dbReference>
<dbReference type="InterPro" id="IPR036220">
    <property type="entry name" value="UDP-Glc/GDP-Man_DH_C_sf"/>
</dbReference>
<dbReference type="InterPro" id="IPR017476">
    <property type="entry name" value="UDP-Glc/GDP-Man"/>
</dbReference>
<dbReference type="Pfam" id="PF03721">
    <property type="entry name" value="UDPG_MGDP_dh_N"/>
    <property type="match status" value="1"/>
</dbReference>
<protein>
    <submittedName>
        <fullName evidence="5">UDP-N-acetyl-D-mannosaminuronic acid dehydrogenase</fullName>
    </submittedName>
</protein>
<sequence>MNAPIVRLRPTVAVIGLGYIGLPTAAMLASSGADVVGVDINQKNVDVINAGQVPFVEPDMATTVAGVVSQGFLRATTETPHADTYIVAVPTPFTDGHKPDLSYIEAAGKQIAPLLEGNELVILESTSPPGATEFLADTIIAARPDLTLKPGTSQSIYFAHCPERVLPGRIMIELRTNDRIVGTLNGNAGERARDLYQLFCEGEFLMTDACTAELSKLTENAYRDVNIAFANELSMIADKLDINVWELIDLANHHPRVNILQPGPGVGGHCIAVDPWFIVATTPEHSSLIKTAREVNDSKPQFVLDKLLPQANRIKDVRIAALGLAFKPNIDDLRESPARQIVNQLSDELSEATIMAVEPNIEELPSDLAARSNVTLTDLNDAVRDADIVLLLVDHNEFARIDRSLLAQKIVHDTRGVWN</sequence>
<dbReference type="SUPFAM" id="SSF52413">
    <property type="entry name" value="UDP-glucose/GDP-mannose dehydrogenase C-terminal domain"/>
    <property type="match status" value="1"/>
</dbReference>
<name>A0AB34XS30_9MICO</name>
<accession>A0AB34XS30</accession>
<dbReference type="Gene3D" id="3.40.50.720">
    <property type="entry name" value="NAD(P)-binding Rossmann-like Domain"/>
    <property type="match status" value="2"/>
</dbReference>
<evidence type="ECO:0000256" key="3">
    <source>
        <dbReference type="PIRNR" id="PIRNR000124"/>
    </source>
</evidence>
<dbReference type="InterPro" id="IPR008927">
    <property type="entry name" value="6-PGluconate_DH-like_C_sf"/>
</dbReference>
<feature type="domain" description="UDP-glucose/GDP-mannose dehydrogenase C-terminal" evidence="4">
    <location>
        <begin position="320"/>
        <end position="419"/>
    </location>
</feature>
<dbReference type="InterPro" id="IPR014026">
    <property type="entry name" value="UDP-Glc/GDP-Man_DH_dimer"/>
</dbReference>
<dbReference type="GO" id="GO:0051287">
    <property type="term" value="F:NAD binding"/>
    <property type="evidence" value="ECO:0007669"/>
    <property type="project" value="InterPro"/>
</dbReference>
<dbReference type="PANTHER" id="PTHR43491:SF1">
    <property type="entry name" value="UDP-N-ACETYL-D-MANNOSAMINE DEHYDROGENASE"/>
    <property type="match status" value="1"/>
</dbReference>
<dbReference type="InterPro" id="IPR036291">
    <property type="entry name" value="NAD(P)-bd_dom_sf"/>
</dbReference>
<keyword evidence="1" id="KW-0560">Oxidoreductase</keyword>
<dbReference type="Pfam" id="PF03720">
    <property type="entry name" value="UDPG_MGDP_dh_C"/>
    <property type="match status" value="1"/>
</dbReference>
<dbReference type="InterPro" id="IPR028359">
    <property type="entry name" value="UDP_ManNAc/GlcNAc_DH"/>
</dbReference>
<dbReference type="GO" id="GO:0000271">
    <property type="term" value="P:polysaccharide biosynthetic process"/>
    <property type="evidence" value="ECO:0007669"/>
    <property type="project" value="InterPro"/>
</dbReference>
<evidence type="ECO:0000259" key="4">
    <source>
        <dbReference type="SMART" id="SM00984"/>
    </source>
</evidence>
<keyword evidence="2" id="KW-0520">NAD</keyword>
<dbReference type="SMART" id="SM00984">
    <property type="entry name" value="UDPG_MGDP_dh_C"/>
    <property type="match status" value="1"/>
</dbReference>
<gene>
    <name evidence="5" type="ORF">AVW13_14135</name>
</gene>
<dbReference type="NCBIfam" id="TIGR03026">
    <property type="entry name" value="NDP-sugDHase"/>
    <property type="match status" value="1"/>
</dbReference>
<dbReference type="InterPro" id="IPR014027">
    <property type="entry name" value="UDP-Glc/GDP-Man_DH_C"/>
</dbReference>
<reference evidence="6" key="1">
    <citation type="submission" date="2016-01" db="EMBL/GenBank/DDBJ databases">
        <title>Draft genome of Chromobacterium sp. F49.</title>
        <authorList>
            <person name="Hong K.W."/>
        </authorList>
    </citation>
    <scope>NUCLEOTIDE SEQUENCE [LARGE SCALE GENOMIC DNA]</scope>
    <source>
        <strain evidence="6">M40</strain>
    </source>
</reference>
<dbReference type="GO" id="GO:0016628">
    <property type="term" value="F:oxidoreductase activity, acting on the CH-CH group of donors, NAD or NADP as acceptor"/>
    <property type="evidence" value="ECO:0007669"/>
    <property type="project" value="InterPro"/>
</dbReference>
<evidence type="ECO:0000313" key="5">
    <source>
        <dbReference type="EMBL" id="KZE17222.1"/>
    </source>
</evidence>
<dbReference type="NCBIfam" id="NF008286">
    <property type="entry name" value="PRK11064.1"/>
    <property type="match status" value="1"/>
</dbReference>
<dbReference type="SUPFAM" id="SSF48179">
    <property type="entry name" value="6-phosphogluconate dehydrogenase C-terminal domain-like"/>
    <property type="match status" value="1"/>
</dbReference>
<comment type="caution">
    <text evidence="5">The sequence shown here is derived from an EMBL/GenBank/DDBJ whole genome shotgun (WGS) entry which is preliminary data.</text>
</comment>